<dbReference type="EMBL" id="JAHUTJ010027541">
    <property type="protein sequence ID" value="MED6275333.1"/>
    <property type="molecule type" value="Genomic_DNA"/>
</dbReference>
<evidence type="ECO:0000256" key="1">
    <source>
        <dbReference type="SAM" id="MobiDB-lite"/>
    </source>
</evidence>
<protein>
    <submittedName>
        <fullName evidence="2">Uncharacterized protein</fullName>
    </submittedName>
</protein>
<dbReference type="Proteomes" id="UP001352852">
    <property type="component" value="Unassembled WGS sequence"/>
</dbReference>
<proteinExistence type="predicted"/>
<feature type="region of interest" description="Disordered" evidence="1">
    <location>
        <begin position="1"/>
        <end position="20"/>
    </location>
</feature>
<gene>
    <name evidence="2" type="ORF">CHARACLAT_025496</name>
</gene>
<comment type="caution">
    <text evidence="2">The sequence shown here is derived from an EMBL/GenBank/DDBJ whole genome shotgun (WGS) entry which is preliminary data.</text>
</comment>
<evidence type="ECO:0000313" key="2">
    <source>
        <dbReference type="EMBL" id="MED6275333.1"/>
    </source>
</evidence>
<keyword evidence="3" id="KW-1185">Reference proteome</keyword>
<sequence>MVDWEGGNNDTTSASKQTDSRLTKVCRFSHEKNRSSCLTTIRSQCGGVEMKLSNLGNTESIKNGGGGGNIMLRVDLTSYASGCCCTDNKHISLKLPAQLNI</sequence>
<name>A0ABU7DJR4_9TELE</name>
<organism evidence="2 3">
    <name type="scientific">Characodon lateralis</name>
    <dbReference type="NCBI Taxonomy" id="208331"/>
    <lineage>
        <taxon>Eukaryota</taxon>
        <taxon>Metazoa</taxon>
        <taxon>Chordata</taxon>
        <taxon>Craniata</taxon>
        <taxon>Vertebrata</taxon>
        <taxon>Euteleostomi</taxon>
        <taxon>Actinopterygii</taxon>
        <taxon>Neopterygii</taxon>
        <taxon>Teleostei</taxon>
        <taxon>Neoteleostei</taxon>
        <taxon>Acanthomorphata</taxon>
        <taxon>Ovalentaria</taxon>
        <taxon>Atherinomorphae</taxon>
        <taxon>Cyprinodontiformes</taxon>
        <taxon>Goodeidae</taxon>
        <taxon>Characodon</taxon>
    </lineage>
</organism>
<reference evidence="2 3" key="1">
    <citation type="submission" date="2021-06" db="EMBL/GenBank/DDBJ databases">
        <authorList>
            <person name="Palmer J.M."/>
        </authorList>
    </citation>
    <scope>NUCLEOTIDE SEQUENCE [LARGE SCALE GENOMIC DNA]</scope>
    <source>
        <strain evidence="2 3">CL_MEX2019</strain>
        <tissue evidence="2">Muscle</tissue>
    </source>
</reference>
<evidence type="ECO:0000313" key="3">
    <source>
        <dbReference type="Proteomes" id="UP001352852"/>
    </source>
</evidence>
<feature type="compositionally biased region" description="Polar residues" evidence="1">
    <location>
        <begin position="8"/>
        <end position="17"/>
    </location>
</feature>
<accession>A0ABU7DJR4</accession>